<accession>A0A841BL17</accession>
<evidence type="ECO:0000313" key="2">
    <source>
        <dbReference type="EMBL" id="MBB5867936.1"/>
    </source>
</evidence>
<protein>
    <recommendedName>
        <fullName evidence="4">5-bromo-4-chloroindolyl phosphate hydrolysis protein</fullName>
    </recommendedName>
</protein>
<keyword evidence="1" id="KW-1133">Transmembrane helix</keyword>
<keyword evidence="3" id="KW-1185">Reference proteome</keyword>
<dbReference type="EMBL" id="JACHMN010000002">
    <property type="protein sequence ID" value="MBB5867936.1"/>
    <property type="molecule type" value="Genomic_DNA"/>
</dbReference>
<feature type="transmembrane region" description="Helical" evidence="1">
    <location>
        <begin position="27"/>
        <end position="46"/>
    </location>
</feature>
<dbReference type="AlphaFoldDB" id="A0A841BL17"/>
<gene>
    <name evidence="2" type="ORF">F4553_001315</name>
</gene>
<dbReference type="Proteomes" id="UP000587527">
    <property type="component" value="Unassembled WGS sequence"/>
</dbReference>
<evidence type="ECO:0000256" key="1">
    <source>
        <dbReference type="SAM" id="Phobius"/>
    </source>
</evidence>
<comment type="caution">
    <text evidence="2">The sequence shown here is derived from an EMBL/GenBank/DDBJ whole genome shotgun (WGS) entry which is preliminary data.</text>
</comment>
<reference evidence="2 3" key="1">
    <citation type="submission" date="2020-08" db="EMBL/GenBank/DDBJ databases">
        <title>Sequencing the genomes of 1000 actinobacteria strains.</title>
        <authorList>
            <person name="Klenk H.-P."/>
        </authorList>
    </citation>
    <scope>NUCLEOTIDE SEQUENCE [LARGE SCALE GENOMIC DNA]</scope>
    <source>
        <strain evidence="2 3">DSM 45362</strain>
    </source>
</reference>
<organism evidence="2 3">
    <name type="scientific">Allocatelliglobosispora scoriae</name>
    <dbReference type="NCBI Taxonomy" id="643052"/>
    <lineage>
        <taxon>Bacteria</taxon>
        <taxon>Bacillati</taxon>
        <taxon>Actinomycetota</taxon>
        <taxon>Actinomycetes</taxon>
        <taxon>Micromonosporales</taxon>
        <taxon>Micromonosporaceae</taxon>
        <taxon>Allocatelliglobosispora</taxon>
    </lineage>
</organism>
<keyword evidence="1" id="KW-0472">Membrane</keyword>
<proteinExistence type="predicted"/>
<keyword evidence="1" id="KW-0812">Transmembrane</keyword>
<sequence>MRGKLAAPVALVAAVAAFTGIFLISGSLLWSPLVAIVAALGVYLMIDDRSQVEVADDTYAEDAQRKTEEVLKLVKEIGRLAKDVRSPSARGSLESACRLVPELLNRVKANSPNGLFSSASQLGAHLSSLHGVLTQYLEIQRAPDFYKNPAALQASGELAFLRFSEFAFDSVQLVGQGEIAQYRANLETVAPPKLPQLEKE</sequence>
<evidence type="ECO:0008006" key="4">
    <source>
        <dbReference type="Google" id="ProtNLM"/>
    </source>
</evidence>
<name>A0A841BL17_9ACTN</name>
<dbReference type="RefSeq" id="WP_184833476.1">
    <property type="nucleotide sequence ID" value="NZ_JACHMN010000002.1"/>
</dbReference>
<evidence type="ECO:0000313" key="3">
    <source>
        <dbReference type="Proteomes" id="UP000587527"/>
    </source>
</evidence>